<evidence type="ECO:0000256" key="1">
    <source>
        <dbReference type="SAM" id="SignalP"/>
    </source>
</evidence>
<dbReference type="EnsemblMetazoa" id="ASIC004689-RA">
    <property type="protein sequence ID" value="ASIC004689-PA"/>
    <property type="gene ID" value="ASIC004689"/>
</dbReference>
<name>A0A084VHE7_ANOSI</name>
<evidence type="ECO:0000313" key="4">
    <source>
        <dbReference type="Proteomes" id="UP000030765"/>
    </source>
</evidence>
<keyword evidence="1" id="KW-0732">Signal</keyword>
<sequence length="106" mass="11242">MLYIVHRVTVLTILEIRTTLVAGDGVGGIRGGKSVGRLVGGLAHHLQKVRGVFVTCHFGVSNLAENPHHYSPVLPPPPCFVSLETEFSLATRGGSFAKLGTLPGEK</sequence>
<organism evidence="2">
    <name type="scientific">Anopheles sinensis</name>
    <name type="common">Mosquito</name>
    <dbReference type="NCBI Taxonomy" id="74873"/>
    <lineage>
        <taxon>Eukaryota</taxon>
        <taxon>Metazoa</taxon>
        <taxon>Ecdysozoa</taxon>
        <taxon>Arthropoda</taxon>
        <taxon>Hexapoda</taxon>
        <taxon>Insecta</taxon>
        <taxon>Pterygota</taxon>
        <taxon>Neoptera</taxon>
        <taxon>Endopterygota</taxon>
        <taxon>Diptera</taxon>
        <taxon>Nematocera</taxon>
        <taxon>Culicoidea</taxon>
        <taxon>Culicidae</taxon>
        <taxon>Anophelinae</taxon>
        <taxon>Anopheles</taxon>
    </lineage>
</organism>
<evidence type="ECO:0000313" key="2">
    <source>
        <dbReference type="EMBL" id="KFB37391.1"/>
    </source>
</evidence>
<gene>
    <name evidence="2" type="ORF">ZHAS_00004689</name>
</gene>
<dbReference type="Proteomes" id="UP000030765">
    <property type="component" value="Unassembled WGS sequence"/>
</dbReference>
<dbReference type="EMBL" id="ATLV01013168">
    <property type="status" value="NOT_ANNOTATED_CDS"/>
    <property type="molecule type" value="Genomic_DNA"/>
</dbReference>
<dbReference type="AlphaFoldDB" id="A0A084VHE7"/>
<proteinExistence type="predicted"/>
<reference evidence="3" key="2">
    <citation type="submission" date="2020-05" db="UniProtKB">
        <authorList>
            <consortium name="EnsemblMetazoa"/>
        </authorList>
    </citation>
    <scope>IDENTIFICATION</scope>
</reference>
<feature type="signal peptide" evidence="1">
    <location>
        <begin position="1"/>
        <end position="23"/>
    </location>
</feature>
<accession>A0A084VHE7</accession>
<evidence type="ECO:0000313" key="3">
    <source>
        <dbReference type="EnsemblMetazoa" id="ASIC004689-PA"/>
    </source>
</evidence>
<keyword evidence="4" id="KW-1185">Reference proteome</keyword>
<reference evidence="2 4" key="1">
    <citation type="journal article" date="2014" name="BMC Genomics">
        <title>Genome sequence of Anopheles sinensis provides insight into genetics basis of mosquito competence for malaria parasites.</title>
        <authorList>
            <person name="Zhou D."/>
            <person name="Zhang D."/>
            <person name="Ding G."/>
            <person name="Shi L."/>
            <person name="Hou Q."/>
            <person name="Ye Y."/>
            <person name="Xu Y."/>
            <person name="Zhou H."/>
            <person name="Xiong C."/>
            <person name="Li S."/>
            <person name="Yu J."/>
            <person name="Hong S."/>
            <person name="Yu X."/>
            <person name="Zou P."/>
            <person name="Chen C."/>
            <person name="Chang X."/>
            <person name="Wang W."/>
            <person name="Lv Y."/>
            <person name="Sun Y."/>
            <person name="Ma L."/>
            <person name="Shen B."/>
            <person name="Zhu C."/>
        </authorList>
    </citation>
    <scope>NUCLEOTIDE SEQUENCE [LARGE SCALE GENOMIC DNA]</scope>
</reference>
<protein>
    <submittedName>
        <fullName evidence="2 3">Anti-sigma-factor antagonist</fullName>
    </submittedName>
</protein>
<dbReference type="EMBL" id="KE524842">
    <property type="protein sequence ID" value="KFB37391.1"/>
    <property type="molecule type" value="Genomic_DNA"/>
</dbReference>
<dbReference type="VEuPathDB" id="VectorBase:ASIC004689"/>
<feature type="chain" id="PRO_5010759827" evidence="1">
    <location>
        <begin position="24"/>
        <end position="106"/>
    </location>
</feature>